<organism evidence="1 2">
    <name type="scientific">Tessaracoccus defluvii</name>
    <dbReference type="NCBI Taxonomy" id="1285901"/>
    <lineage>
        <taxon>Bacteria</taxon>
        <taxon>Bacillati</taxon>
        <taxon>Actinomycetota</taxon>
        <taxon>Actinomycetes</taxon>
        <taxon>Propionibacteriales</taxon>
        <taxon>Propionibacteriaceae</taxon>
        <taxon>Tessaracoccus</taxon>
    </lineage>
</organism>
<reference evidence="1 2" key="1">
    <citation type="submission" date="2020-08" db="EMBL/GenBank/DDBJ databases">
        <title>Genome sequence of Tessaracoccus defluvii JCM 17540T.</title>
        <authorList>
            <person name="Hyun D.-W."/>
            <person name="Bae J.-W."/>
        </authorList>
    </citation>
    <scope>NUCLEOTIDE SEQUENCE [LARGE SCALE GENOMIC DNA]</scope>
    <source>
        <strain evidence="1 2">JCM 17540</strain>
    </source>
</reference>
<sequence length="126" mass="14099">MGRATPWDPDVDDLTRSLRKIEAEHRGDLDSLLVCRFVQLMNRGSPLRRMSPAPVEHSARLVFADGLSILAHAPEHHGLLRLLTPLHHGSSVVLERVERGPDGVRITLRWGHHRVVAVVTGFDQVD</sequence>
<gene>
    <name evidence="1" type="ORF">H9L22_17880</name>
</gene>
<evidence type="ECO:0000313" key="1">
    <source>
        <dbReference type="EMBL" id="QNP55933.1"/>
    </source>
</evidence>
<dbReference type="RefSeq" id="WP_187721053.1">
    <property type="nucleotide sequence ID" value="NZ_CP060789.1"/>
</dbReference>
<name>A0A7H0H5W7_9ACTN</name>
<dbReference type="EMBL" id="CP060789">
    <property type="protein sequence ID" value="QNP55933.1"/>
    <property type="molecule type" value="Genomic_DNA"/>
</dbReference>
<dbReference type="AlphaFoldDB" id="A0A7H0H5W7"/>
<evidence type="ECO:0000313" key="2">
    <source>
        <dbReference type="Proteomes" id="UP000516117"/>
    </source>
</evidence>
<keyword evidence="2" id="KW-1185">Reference proteome</keyword>
<dbReference type="Proteomes" id="UP000516117">
    <property type="component" value="Chromosome"/>
</dbReference>
<accession>A0A7H0H5W7</accession>
<proteinExistence type="predicted"/>
<protein>
    <submittedName>
        <fullName evidence="1">Uncharacterized protein</fullName>
    </submittedName>
</protein>
<dbReference type="KEGG" id="tdf:H9L22_17880"/>